<name>A0A0L8GTI2_OCTBM</name>
<sequence>MMMMPPSTSPTPKLPLPLPLPPQPPNLSRHFDSLTNGTRNFRKIKLTENLTEERKWIATGHRAKLYV</sequence>
<feature type="compositionally biased region" description="Pro residues" evidence="1">
    <location>
        <begin position="7"/>
        <end position="25"/>
    </location>
</feature>
<organism evidence="2">
    <name type="scientific">Octopus bimaculoides</name>
    <name type="common">California two-spotted octopus</name>
    <dbReference type="NCBI Taxonomy" id="37653"/>
    <lineage>
        <taxon>Eukaryota</taxon>
        <taxon>Metazoa</taxon>
        <taxon>Spiralia</taxon>
        <taxon>Lophotrochozoa</taxon>
        <taxon>Mollusca</taxon>
        <taxon>Cephalopoda</taxon>
        <taxon>Coleoidea</taxon>
        <taxon>Octopodiformes</taxon>
        <taxon>Octopoda</taxon>
        <taxon>Incirrata</taxon>
        <taxon>Octopodidae</taxon>
        <taxon>Octopus</taxon>
    </lineage>
</organism>
<feature type="region of interest" description="Disordered" evidence="1">
    <location>
        <begin position="1"/>
        <end position="25"/>
    </location>
</feature>
<gene>
    <name evidence="2" type="ORF">OCBIM_22028304mg</name>
</gene>
<protein>
    <submittedName>
        <fullName evidence="2">Uncharacterized protein</fullName>
    </submittedName>
</protein>
<accession>A0A0L8GTI2</accession>
<evidence type="ECO:0000256" key="1">
    <source>
        <dbReference type="SAM" id="MobiDB-lite"/>
    </source>
</evidence>
<reference evidence="2" key="1">
    <citation type="submission" date="2015-07" db="EMBL/GenBank/DDBJ databases">
        <title>MeaNS - Measles Nucleotide Surveillance Program.</title>
        <authorList>
            <person name="Tran T."/>
            <person name="Druce J."/>
        </authorList>
    </citation>
    <scope>NUCLEOTIDE SEQUENCE</scope>
    <source>
        <strain evidence="2">UCB-OBI-ISO-001</strain>
        <tissue evidence="2">Gonad</tissue>
    </source>
</reference>
<dbReference type="AlphaFoldDB" id="A0A0L8GTI2"/>
<evidence type="ECO:0000313" key="2">
    <source>
        <dbReference type="EMBL" id="KOF80197.1"/>
    </source>
</evidence>
<dbReference type="EMBL" id="KQ420464">
    <property type="protein sequence ID" value="KOF80197.1"/>
    <property type="molecule type" value="Genomic_DNA"/>
</dbReference>
<proteinExistence type="predicted"/>